<evidence type="ECO:0000259" key="17">
    <source>
        <dbReference type="PROSITE" id="PS50893"/>
    </source>
</evidence>
<keyword evidence="8" id="KW-0067">ATP-binding</keyword>
<feature type="transmembrane region" description="Helical" evidence="16">
    <location>
        <begin position="980"/>
        <end position="998"/>
    </location>
</feature>
<dbReference type="GO" id="GO:0090374">
    <property type="term" value="P:oligopeptide export from mitochondrion"/>
    <property type="evidence" value="ECO:0007669"/>
    <property type="project" value="TreeGrafter"/>
</dbReference>
<dbReference type="PROSITE" id="PS50893">
    <property type="entry name" value="ABC_TRANSPORTER_2"/>
    <property type="match status" value="2"/>
</dbReference>
<dbReference type="PROSITE" id="PS00211">
    <property type="entry name" value="ABC_TRANSPORTER_1"/>
    <property type="match status" value="2"/>
</dbReference>
<dbReference type="AlphaFoldDB" id="A0AAF3FIB8"/>
<dbReference type="PROSITE" id="PS50929">
    <property type="entry name" value="ABC_TM1F"/>
    <property type="match status" value="2"/>
</dbReference>
<dbReference type="FunFam" id="3.40.50.300:FF:000479">
    <property type="entry name" value="Multidrug resistance protein 1A"/>
    <property type="match status" value="1"/>
</dbReference>
<feature type="transmembrane region" description="Helical" evidence="16">
    <location>
        <begin position="215"/>
        <end position="233"/>
    </location>
</feature>
<keyword evidence="9" id="KW-1278">Translocase</keyword>
<comment type="subcellular location">
    <subcellularLocation>
        <location evidence="1">Membrane</location>
        <topology evidence="1">Multi-pass membrane protein</topology>
    </subcellularLocation>
</comment>
<dbReference type="SMART" id="SM00382">
    <property type="entry name" value="AAA"/>
    <property type="match status" value="2"/>
</dbReference>
<evidence type="ECO:0000256" key="11">
    <source>
        <dbReference type="ARBA" id="ARBA00023136"/>
    </source>
</evidence>
<evidence type="ECO:0000313" key="19">
    <source>
        <dbReference type="Proteomes" id="UP000887575"/>
    </source>
</evidence>
<reference evidence="20" key="1">
    <citation type="submission" date="2024-02" db="UniProtKB">
        <authorList>
            <consortium name="WormBaseParasite"/>
        </authorList>
    </citation>
    <scope>IDENTIFICATION</scope>
</reference>
<comment type="catalytic activity">
    <reaction evidence="13">
        <text>ATP + H2O + xenobioticSide 1 = ADP + phosphate + xenobioticSide 2.</text>
        <dbReference type="EC" id="7.6.2.2"/>
    </reaction>
</comment>
<dbReference type="InterPro" id="IPR011527">
    <property type="entry name" value="ABC1_TM_dom"/>
</dbReference>
<evidence type="ECO:0000256" key="6">
    <source>
        <dbReference type="ARBA" id="ARBA00022737"/>
    </source>
</evidence>
<dbReference type="InterPro" id="IPR003439">
    <property type="entry name" value="ABC_transporter-like_ATP-bd"/>
</dbReference>
<evidence type="ECO:0000256" key="8">
    <source>
        <dbReference type="ARBA" id="ARBA00022840"/>
    </source>
</evidence>
<dbReference type="SUPFAM" id="SSF90123">
    <property type="entry name" value="ABC transporter transmembrane region"/>
    <property type="match status" value="2"/>
</dbReference>
<dbReference type="Proteomes" id="UP000887575">
    <property type="component" value="Unassembled WGS sequence"/>
</dbReference>
<feature type="compositionally biased region" description="Basic and acidic residues" evidence="15">
    <location>
        <begin position="1"/>
        <end position="27"/>
    </location>
</feature>
<keyword evidence="14" id="KW-0175">Coiled coil</keyword>
<organism evidence="19 20">
    <name type="scientific">Mesorhabditis belari</name>
    <dbReference type="NCBI Taxonomy" id="2138241"/>
    <lineage>
        <taxon>Eukaryota</taxon>
        <taxon>Metazoa</taxon>
        <taxon>Ecdysozoa</taxon>
        <taxon>Nematoda</taxon>
        <taxon>Chromadorea</taxon>
        <taxon>Rhabditida</taxon>
        <taxon>Rhabditina</taxon>
        <taxon>Rhabditomorpha</taxon>
        <taxon>Rhabditoidea</taxon>
        <taxon>Rhabditidae</taxon>
        <taxon>Mesorhabditinae</taxon>
        <taxon>Mesorhabditis</taxon>
    </lineage>
</organism>
<dbReference type="SUPFAM" id="SSF52540">
    <property type="entry name" value="P-loop containing nucleoside triphosphate hydrolases"/>
    <property type="match status" value="2"/>
</dbReference>
<dbReference type="Pfam" id="PF00005">
    <property type="entry name" value="ABC_tran"/>
    <property type="match status" value="2"/>
</dbReference>
<dbReference type="InterPro" id="IPR036640">
    <property type="entry name" value="ABC1_TM_sf"/>
</dbReference>
<feature type="transmembrane region" description="Helical" evidence="16">
    <location>
        <begin position="757"/>
        <end position="782"/>
    </location>
</feature>
<dbReference type="FunFam" id="3.40.50.300:FF:000916">
    <property type="entry name" value="ABC transporter B family member 9"/>
    <property type="match status" value="1"/>
</dbReference>
<name>A0AAF3FIB8_9BILA</name>
<feature type="domain" description="ABC transporter" evidence="17">
    <location>
        <begin position="1037"/>
        <end position="1274"/>
    </location>
</feature>
<evidence type="ECO:0000256" key="10">
    <source>
        <dbReference type="ARBA" id="ARBA00022989"/>
    </source>
</evidence>
<feature type="transmembrane region" description="Helical" evidence="16">
    <location>
        <begin position="53"/>
        <end position="76"/>
    </location>
</feature>
<evidence type="ECO:0000256" key="12">
    <source>
        <dbReference type="ARBA" id="ARBA00023180"/>
    </source>
</evidence>
<dbReference type="FunFam" id="1.20.1560.10:FF:000018">
    <property type="entry name" value="ATP-binding cassette subfamily B member 11"/>
    <property type="match status" value="1"/>
</dbReference>
<feature type="domain" description="ABC transmembrane type-1" evidence="18">
    <location>
        <begin position="718"/>
        <end position="1003"/>
    </location>
</feature>
<feature type="region of interest" description="Disordered" evidence="15">
    <location>
        <begin position="1"/>
        <end position="37"/>
    </location>
</feature>
<evidence type="ECO:0000256" key="14">
    <source>
        <dbReference type="SAM" id="Coils"/>
    </source>
</evidence>
<dbReference type="PANTHER" id="PTHR43394:SF27">
    <property type="entry name" value="ATP-DEPENDENT TRANSLOCASE ABCB1-LIKE"/>
    <property type="match status" value="1"/>
</dbReference>
<evidence type="ECO:0000256" key="9">
    <source>
        <dbReference type="ARBA" id="ARBA00022967"/>
    </source>
</evidence>
<keyword evidence="19" id="KW-1185">Reference proteome</keyword>
<feature type="transmembrane region" description="Helical" evidence="16">
    <location>
        <begin position="836"/>
        <end position="855"/>
    </location>
</feature>
<sequence>MVNDKKGTKIEVEFDKERDENGMTKDAQEEEEEKPPQKVPLRKLFRYLTKLDFCLLMLGLGVSACTGVGLPLMAILQGNIGQSFIDEEIYLKNNYSVPMDDSFTEDVFKDRIMKVVYQYAGLTVGIFIAAYLQVSCLLVVCERMNDRLRRKFFEAILRQDIAFFDKNQGGTMATKLFDSLERVREGTGDKLGLMIQFLSQFVTGFVVAFAHNWKLTLIMLGFTPFQVVCGFLISRSMTTLTLLETIKYSKAGKVAEEVISSIRTVVAFNGLNRESKRYSEALSEARRMGIYKAASIGGSFGAMQLTNFSSFALAFYIGVNWVHNGEITPGELLTVFFSVMMGSMALGQSGPQIAVLGAAASIFEVLDRTPEIDSQSEAGKKGGAMKGKIEFNDVRFSYPTRPDVQVLKGLRFNVEPGQTVALVGSSGCGKSSVVNLLLRYYDAENGSILIDGTPINELNIAYLREQIAVVSQEPVLFNCSIEENIRFGREDIDQKTLGQACRAANAEVFIKRLPQGYSTFVGDRGTQLSGGQKQRIAIARALVRNPRILLLDEATSALDAESEGLVQKALEKASEGRTTIIIAHRLSTIRNADKIIAIKEGEVIEEGSHDELIQQKGLYYDLIQAQTFADTIDNVESKEELPVSRNYRRESSTVPSLRHRSSTVQSSVINEVMENNEVNEKKDDLSRLKREIDEVGAEKTNLLEILHFASKERIWLCIGMIGVIIGGFVFPAYSIFFTQMLDIFTLPPADLLHKGHIWALLFLVLAIAQAFSVLTHVFFFGLGSELMTQRLRATIFTNVLSQEIGYFDSPLHATGKICTRLATDVPNLKSAMDFRLSTVLATIVSCVTGVGVAFFFGWQMALLSVGLYPLLGIGQAFRTRIMQGKHRQTAKDLENSGKVAMEAIENIKTVQALTRERTFYQMFCSFLDEPHKEALKQATVQGAVYGFASCAIYLLNCISYRFGLFLILERTLSPMDVLRVMYAVSISTTTVGFATSYFPEYMKARFAGGIIFSMLRERSNMDNLSTKGLRNKVTGSVAFEDVHFSYPQRSAVSILKGLSLSVSPGETLALVGPSGSGKSTVVALLERFYDVTKGVIKLDGVDIREMNPDHLRSQMALVSQEPILFDCSIRKNIAYGVDGEITDQEIIEAAKKANIHNFISNLPQGYETRVGDKGTQLSGGQKQRIAIARALIRNPKILLLDEATSALDTESEKIVQEALDRARSGRTCIVIAHRLSTIINADRIAVVQSGKLVEQGTHQELLALHGVYYDLTKKQNLH</sequence>
<feature type="transmembrane region" description="Helical" evidence="16">
    <location>
        <begin position="191"/>
        <end position="209"/>
    </location>
</feature>
<keyword evidence="5 16" id="KW-0812">Transmembrane</keyword>
<dbReference type="EC" id="7.6.2.2" evidence="3"/>
<feature type="transmembrane region" description="Helical" evidence="16">
    <location>
        <begin position="942"/>
        <end position="968"/>
    </location>
</feature>
<dbReference type="GO" id="GO:0005743">
    <property type="term" value="C:mitochondrial inner membrane"/>
    <property type="evidence" value="ECO:0007669"/>
    <property type="project" value="TreeGrafter"/>
</dbReference>
<dbReference type="InterPro" id="IPR003593">
    <property type="entry name" value="AAA+_ATPase"/>
</dbReference>
<dbReference type="Gene3D" id="1.20.1560.10">
    <property type="entry name" value="ABC transporter type 1, transmembrane domain"/>
    <property type="match status" value="1"/>
</dbReference>
<dbReference type="Gene3D" id="3.40.50.300">
    <property type="entry name" value="P-loop containing nucleotide triphosphate hydrolases"/>
    <property type="match status" value="2"/>
</dbReference>
<keyword evidence="11 16" id="KW-0472">Membrane</keyword>
<dbReference type="WBParaSite" id="MBELARI_LOCUS5596">
    <property type="protein sequence ID" value="MBELARI_LOCUS5596"/>
    <property type="gene ID" value="MBELARI_LOCUS5596"/>
</dbReference>
<dbReference type="GO" id="GO:0005524">
    <property type="term" value="F:ATP binding"/>
    <property type="evidence" value="ECO:0007669"/>
    <property type="project" value="UniProtKB-KW"/>
</dbReference>
<evidence type="ECO:0000259" key="18">
    <source>
        <dbReference type="PROSITE" id="PS50929"/>
    </source>
</evidence>
<dbReference type="CDD" id="cd18578">
    <property type="entry name" value="ABC_6TM_Pgp_ABCB1_D2_like"/>
    <property type="match status" value="1"/>
</dbReference>
<feature type="domain" description="ABC transmembrane type-1" evidence="18">
    <location>
        <begin position="58"/>
        <end position="358"/>
    </location>
</feature>
<dbReference type="CDD" id="cd18577">
    <property type="entry name" value="ABC_6TM_Pgp_ABCB1_D1_like"/>
    <property type="match status" value="1"/>
</dbReference>
<dbReference type="GO" id="GO:0016887">
    <property type="term" value="F:ATP hydrolysis activity"/>
    <property type="evidence" value="ECO:0007669"/>
    <property type="project" value="InterPro"/>
</dbReference>
<evidence type="ECO:0000313" key="20">
    <source>
        <dbReference type="WBParaSite" id="MBELARI_LOCUS5596"/>
    </source>
</evidence>
<dbReference type="GO" id="GO:0008559">
    <property type="term" value="F:ABC-type xenobiotic transporter activity"/>
    <property type="evidence" value="ECO:0007669"/>
    <property type="project" value="UniProtKB-EC"/>
</dbReference>
<evidence type="ECO:0000256" key="7">
    <source>
        <dbReference type="ARBA" id="ARBA00022741"/>
    </source>
</evidence>
<evidence type="ECO:0000256" key="2">
    <source>
        <dbReference type="ARBA" id="ARBA00007577"/>
    </source>
</evidence>
<dbReference type="InterPro" id="IPR017871">
    <property type="entry name" value="ABC_transporter-like_CS"/>
</dbReference>
<evidence type="ECO:0000256" key="3">
    <source>
        <dbReference type="ARBA" id="ARBA00012191"/>
    </source>
</evidence>
<dbReference type="CDD" id="cd03249">
    <property type="entry name" value="ABC_MTABC3_MDL1_MDL2"/>
    <property type="match status" value="2"/>
</dbReference>
<dbReference type="Pfam" id="PF00664">
    <property type="entry name" value="ABC_membrane"/>
    <property type="match status" value="2"/>
</dbReference>
<keyword evidence="4" id="KW-0813">Transport</keyword>
<evidence type="ECO:0000256" key="4">
    <source>
        <dbReference type="ARBA" id="ARBA00022448"/>
    </source>
</evidence>
<dbReference type="GO" id="GO:0015421">
    <property type="term" value="F:ABC-type oligopeptide transporter activity"/>
    <property type="evidence" value="ECO:0007669"/>
    <property type="project" value="TreeGrafter"/>
</dbReference>
<dbReference type="InterPro" id="IPR027417">
    <property type="entry name" value="P-loop_NTPase"/>
</dbReference>
<feature type="domain" description="ABC transporter" evidence="17">
    <location>
        <begin position="389"/>
        <end position="625"/>
    </location>
</feature>
<feature type="transmembrane region" description="Helical" evidence="16">
    <location>
        <begin position="116"/>
        <end position="141"/>
    </location>
</feature>
<accession>A0AAF3FIB8</accession>
<evidence type="ECO:0000256" key="1">
    <source>
        <dbReference type="ARBA" id="ARBA00004141"/>
    </source>
</evidence>
<keyword evidence="6" id="KW-0677">Repeat</keyword>
<evidence type="ECO:0000256" key="13">
    <source>
        <dbReference type="ARBA" id="ARBA00034018"/>
    </source>
</evidence>
<comment type="similarity">
    <text evidence="2">Belongs to the ABC transporter superfamily. ABCB family. Multidrug resistance exporter (TC 3.A.1.201) subfamily.</text>
</comment>
<evidence type="ECO:0000256" key="5">
    <source>
        <dbReference type="ARBA" id="ARBA00022692"/>
    </source>
</evidence>
<proteinExistence type="inferred from homology"/>
<dbReference type="InterPro" id="IPR039421">
    <property type="entry name" value="Type_1_exporter"/>
</dbReference>
<keyword evidence="12" id="KW-0325">Glycoprotein</keyword>
<keyword evidence="10 16" id="KW-1133">Transmembrane helix</keyword>
<evidence type="ECO:0000256" key="15">
    <source>
        <dbReference type="SAM" id="MobiDB-lite"/>
    </source>
</evidence>
<keyword evidence="7" id="KW-0547">Nucleotide-binding</keyword>
<feature type="transmembrane region" description="Helical" evidence="16">
    <location>
        <begin position="714"/>
        <end position="737"/>
    </location>
</feature>
<evidence type="ECO:0000256" key="16">
    <source>
        <dbReference type="SAM" id="Phobius"/>
    </source>
</evidence>
<protein>
    <recommendedName>
        <fullName evidence="3">ABC-type xenobiotic transporter</fullName>
        <ecNumber evidence="3">7.6.2.2</ecNumber>
    </recommendedName>
</protein>
<dbReference type="PANTHER" id="PTHR43394">
    <property type="entry name" value="ATP-DEPENDENT PERMEASE MDL1, MITOCHONDRIAL"/>
    <property type="match status" value="1"/>
</dbReference>
<dbReference type="FunFam" id="1.20.1560.10:FF:000009">
    <property type="entry name" value="ABC transporter B family member 1"/>
    <property type="match status" value="1"/>
</dbReference>
<feature type="coiled-coil region" evidence="14">
    <location>
        <begin position="671"/>
        <end position="705"/>
    </location>
</feature>